<dbReference type="Proteomes" id="UP000005240">
    <property type="component" value="Unassembled WGS sequence"/>
</dbReference>
<keyword evidence="1" id="KW-0732">Signal</keyword>
<reference evidence="2" key="1">
    <citation type="submission" date="2009-11" db="EMBL/GenBank/DDBJ databases">
        <authorList>
            <consortium name="The Broad Institute Genome Sequencing Platform"/>
            <person name="Ward D."/>
            <person name="Feldgarden M."/>
            <person name="Earl A."/>
            <person name="Young S.K."/>
            <person name="Zeng Q."/>
            <person name="Koehrsen M."/>
            <person name="Alvarado L."/>
            <person name="Berlin A."/>
            <person name="Bochicchio J."/>
            <person name="Borenstein D."/>
            <person name="Chapman S.B."/>
            <person name="Chen Z."/>
            <person name="Engels R."/>
            <person name="Freedman E."/>
            <person name="Gellesch M."/>
            <person name="Goldberg J."/>
            <person name="Griggs A."/>
            <person name="Gujja S."/>
            <person name="Heilman E."/>
            <person name="Heiman D."/>
            <person name="Hepburn T."/>
            <person name="Howarth C."/>
            <person name="Jen D."/>
            <person name="Larson L."/>
            <person name="Lewis B."/>
            <person name="Mehta T."/>
            <person name="Park D."/>
            <person name="Pearson M."/>
            <person name="Roberts A."/>
            <person name="Saif S."/>
            <person name="Shea T."/>
            <person name="Shenoy N."/>
            <person name="Sisk P."/>
            <person name="Stolte C."/>
            <person name="Sykes S."/>
            <person name="Thomson T."/>
            <person name="Walk T."/>
            <person name="White J."/>
            <person name="Yandava C."/>
            <person name="Izard J."/>
            <person name="Baranova O.V."/>
            <person name="Blanton J.M."/>
            <person name="Tanner A.C."/>
            <person name="Dewhirst F.E."/>
            <person name="Haas B."/>
            <person name="Nusbaum C."/>
            <person name="Birren B."/>
        </authorList>
    </citation>
    <scope>NUCLEOTIDE SEQUENCE [LARGE SCALE GENOMIC DNA]</scope>
    <source>
        <strain evidence="2">1-1 BBBD Race 1</strain>
    </source>
</reference>
<organism evidence="2">
    <name type="scientific">Puccinia triticina (isolate 1-1 / race 1 (BBBD))</name>
    <name type="common">Brown leaf rust fungus</name>
    <dbReference type="NCBI Taxonomy" id="630390"/>
    <lineage>
        <taxon>Eukaryota</taxon>
        <taxon>Fungi</taxon>
        <taxon>Dikarya</taxon>
        <taxon>Basidiomycota</taxon>
        <taxon>Pucciniomycotina</taxon>
        <taxon>Pucciniomycetes</taxon>
        <taxon>Pucciniales</taxon>
        <taxon>Pucciniaceae</taxon>
        <taxon>Puccinia</taxon>
    </lineage>
</organism>
<accession>A0A180GR87</accession>
<dbReference type="AlphaFoldDB" id="A0A180GR87"/>
<dbReference type="EMBL" id="ADAS02000030">
    <property type="protein sequence ID" value="OAV95336.1"/>
    <property type="molecule type" value="Genomic_DNA"/>
</dbReference>
<sequence>MFPAGSIWKLYFVSAAIALVGLPAVELAEIQRQALSRRAPMPDDGVRVKGSIECGDSWATQQRVPLGAFTKQVEINLQRASCRGYDAKGYNCVWSSCKAKKKNGVIPLQLIQFVDCVRAPNPGEAGGFTPVKFMRPLQIWAKNLDGLLVAVGVDSDSDDPIVRRYGCTWSLPESNNNFRPYCDECYHTTFQEPPPPLNIG</sequence>
<name>A0A180GR87_PUCT1</name>
<proteinExistence type="predicted"/>
<evidence type="ECO:0000256" key="1">
    <source>
        <dbReference type="SAM" id="SignalP"/>
    </source>
</evidence>
<evidence type="ECO:0000313" key="2">
    <source>
        <dbReference type="EMBL" id="OAV95336.1"/>
    </source>
</evidence>
<dbReference type="VEuPathDB" id="FungiDB:PTTG_12080"/>
<protein>
    <recommendedName>
        <fullName evidence="5">Secreted protein</fullName>
    </recommendedName>
</protein>
<keyword evidence="4" id="KW-1185">Reference proteome</keyword>
<dbReference type="EnsemblFungi" id="PTTG_12080-t43_1">
    <property type="protein sequence ID" value="PTTG_12080-t43_1-p1"/>
    <property type="gene ID" value="PTTG_12080"/>
</dbReference>
<reference evidence="3" key="4">
    <citation type="submission" date="2025-05" db="UniProtKB">
        <authorList>
            <consortium name="EnsemblFungi"/>
        </authorList>
    </citation>
    <scope>IDENTIFICATION</scope>
    <source>
        <strain evidence="3">isolate 1-1 / race 1 (BBBD)</strain>
    </source>
</reference>
<feature type="signal peptide" evidence="1">
    <location>
        <begin position="1"/>
        <end position="18"/>
    </location>
</feature>
<reference evidence="2" key="2">
    <citation type="submission" date="2016-05" db="EMBL/GenBank/DDBJ databases">
        <title>Comparative analysis highlights variable genome content of wheat rusts and divergence of the mating loci.</title>
        <authorList>
            <person name="Cuomo C.A."/>
            <person name="Bakkeren G."/>
            <person name="Szabo L."/>
            <person name="Khalil H."/>
            <person name="Joly D."/>
            <person name="Goldberg J."/>
            <person name="Young S."/>
            <person name="Zeng Q."/>
            <person name="Fellers J."/>
        </authorList>
    </citation>
    <scope>NUCLEOTIDE SEQUENCE [LARGE SCALE GENOMIC DNA]</scope>
    <source>
        <strain evidence="2">1-1 BBBD Race 1</strain>
    </source>
</reference>
<gene>
    <name evidence="2" type="ORF">PTTG_12080</name>
</gene>
<evidence type="ECO:0008006" key="5">
    <source>
        <dbReference type="Google" id="ProtNLM"/>
    </source>
</evidence>
<reference evidence="3 4" key="3">
    <citation type="journal article" date="2017" name="G3 (Bethesda)">
        <title>Comparative analysis highlights variable genome content of wheat rusts and divergence of the mating loci.</title>
        <authorList>
            <person name="Cuomo C.A."/>
            <person name="Bakkeren G."/>
            <person name="Khalil H.B."/>
            <person name="Panwar V."/>
            <person name="Joly D."/>
            <person name="Linning R."/>
            <person name="Sakthikumar S."/>
            <person name="Song X."/>
            <person name="Adiconis X."/>
            <person name="Fan L."/>
            <person name="Goldberg J.M."/>
            <person name="Levin J.Z."/>
            <person name="Young S."/>
            <person name="Zeng Q."/>
            <person name="Anikster Y."/>
            <person name="Bruce M."/>
            <person name="Wang M."/>
            <person name="Yin C."/>
            <person name="McCallum B."/>
            <person name="Szabo L.J."/>
            <person name="Hulbert S."/>
            <person name="Chen X."/>
            <person name="Fellers J.P."/>
        </authorList>
    </citation>
    <scope>NUCLEOTIDE SEQUENCE</scope>
    <source>
        <strain evidence="3">isolate 1-1 / race 1 (BBBD)</strain>
        <strain evidence="4">Isolate 1-1 / race 1 (BBBD)</strain>
    </source>
</reference>
<evidence type="ECO:0000313" key="3">
    <source>
        <dbReference type="EnsemblFungi" id="PTTG_12080-t43_1-p1"/>
    </source>
</evidence>
<evidence type="ECO:0000313" key="4">
    <source>
        <dbReference type="Proteomes" id="UP000005240"/>
    </source>
</evidence>
<feature type="chain" id="PRO_5008110197" description="Secreted protein" evidence="1">
    <location>
        <begin position="19"/>
        <end position="200"/>
    </location>
</feature>